<comment type="caution">
    <text evidence="2">The sequence shown here is derived from an EMBL/GenBank/DDBJ whole genome shotgun (WGS) entry which is preliminary data.</text>
</comment>
<name>A0A4R1RW92_HYDET</name>
<evidence type="ECO:0000313" key="2">
    <source>
        <dbReference type="EMBL" id="TCL70948.1"/>
    </source>
</evidence>
<dbReference type="EMBL" id="SLUN01000008">
    <property type="protein sequence ID" value="TCL70948.1"/>
    <property type="molecule type" value="Genomic_DNA"/>
</dbReference>
<dbReference type="Gene3D" id="2.60.40.1120">
    <property type="entry name" value="Carboxypeptidase-like, regulatory domain"/>
    <property type="match status" value="1"/>
</dbReference>
<dbReference type="SUPFAM" id="SSF69304">
    <property type="entry name" value="Tricorn protease N-terminal domain"/>
    <property type="match status" value="1"/>
</dbReference>
<organism evidence="2 3">
    <name type="scientific">Hydrogenispora ethanolica</name>
    <dbReference type="NCBI Taxonomy" id="1082276"/>
    <lineage>
        <taxon>Bacteria</taxon>
        <taxon>Bacillati</taxon>
        <taxon>Bacillota</taxon>
        <taxon>Hydrogenispora</taxon>
    </lineage>
</organism>
<dbReference type="Proteomes" id="UP000295008">
    <property type="component" value="Unassembled WGS sequence"/>
</dbReference>
<dbReference type="InterPro" id="IPR011659">
    <property type="entry name" value="WD40"/>
</dbReference>
<dbReference type="AlphaFoldDB" id="A0A4R1RW92"/>
<evidence type="ECO:0000256" key="1">
    <source>
        <dbReference type="ARBA" id="ARBA00009820"/>
    </source>
</evidence>
<evidence type="ECO:0000313" key="3">
    <source>
        <dbReference type="Proteomes" id="UP000295008"/>
    </source>
</evidence>
<dbReference type="InterPro" id="IPR015943">
    <property type="entry name" value="WD40/YVTN_repeat-like_dom_sf"/>
</dbReference>
<dbReference type="Pfam" id="PF07676">
    <property type="entry name" value="PD40"/>
    <property type="match status" value="2"/>
</dbReference>
<dbReference type="InterPro" id="IPR011042">
    <property type="entry name" value="6-blade_b-propeller_TolB-like"/>
</dbReference>
<dbReference type="OrthoDB" id="9797498at2"/>
<reference evidence="2 3" key="1">
    <citation type="submission" date="2019-03" db="EMBL/GenBank/DDBJ databases">
        <title>Genomic Encyclopedia of Type Strains, Phase IV (KMG-IV): sequencing the most valuable type-strain genomes for metagenomic binning, comparative biology and taxonomic classification.</title>
        <authorList>
            <person name="Goeker M."/>
        </authorList>
    </citation>
    <scope>NUCLEOTIDE SEQUENCE [LARGE SCALE GENOMIC DNA]</scope>
    <source>
        <strain evidence="2 3">LX-B</strain>
    </source>
</reference>
<dbReference type="PANTHER" id="PTHR36842">
    <property type="entry name" value="PROTEIN TOLB HOMOLOG"/>
    <property type="match status" value="1"/>
</dbReference>
<dbReference type="SUPFAM" id="SSF49478">
    <property type="entry name" value="Cna protein B-type domain"/>
    <property type="match status" value="1"/>
</dbReference>
<dbReference type="Gene3D" id="2.130.10.10">
    <property type="entry name" value="YVTN repeat-like/Quinoprotein amine dehydrogenase"/>
    <property type="match status" value="1"/>
</dbReference>
<comment type="similarity">
    <text evidence="1">Belongs to the TolB family.</text>
</comment>
<sequence>MTSFFLLNRKYLALGALVAILAAGCLKKPGPRSGEFQFKVIDSQTREPISGVAVSIGDYHLQTDRTGLVRIADLPPGDYAMRLERQWYPTADFTVHYVGRPVEDIYLTSNIRLQGAILYSGDRSGNRDIYQLDLASRSVTQLVDYPSHEGEPVPVSSTAMIFTSNANSENEEDLYLYQAGSPAQALCSSGKTDNQPTVDQDGKILIFHSTRNTTGRIYQYSLSTSVPTRSAVSGPVELTEGYEPAINPSGTWVAYINSNQLWVAKLTGSGLSDKRALPAKLDPGNPCWSPDGEYLAFDARNEPKGPRYIFVIRMEDHAVQQVTADFGSAKMSDHRHPGWCKDEAGDFWLFFSTAIIYDTRIDIYGVKFIPGKTADTYDWLMLSGGSGSKTDPTWRSEP</sequence>
<dbReference type="PANTHER" id="PTHR36842:SF1">
    <property type="entry name" value="PROTEIN TOLB"/>
    <property type="match status" value="1"/>
</dbReference>
<protein>
    <submittedName>
        <fullName evidence="2">WD40 repeat protein</fullName>
    </submittedName>
</protein>
<gene>
    <name evidence="2" type="ORF">EDC14_100895</name>
</gene>
<keyword evidence="3" id="KW-1185">Reference proteome</keyword>
<proteinExistence type="inferred from homology"/>
<dbReference type="Gene3D" id="2.120.10.30">
    <property type="entry name" value="TolB, C-terminal domain"/>
    <property type="match status" value="1"/>
</dbReference>
<dbReference type="RefSeq" id="WP_132013912.1">
    <property type="nucleotide sequence ID" value="NZ_SLUN01000008.1"/>
</dbReference>
<accession>A0A4R1RW92</accession>